<proteinExistence type="predicted"/>
<dbReference type="EMBL" id="CAAALY010270025">
    <property type="protein sequence ID" value="VEL41586.1"/>
    <property type="molecule type" value="Genomic_DNA"/>
</dbReference>
<evidence type="ECO:0000313" key="2">
    <source>
        <dbReference type="EMBL" id="VEL41586.1"/>
    </source>
</evidence>
<evidence type="ECO:0000256" key="1">
    <source>
        <dbReference type="SAM" id="MobiDB-lite"/>
    </source>
</evidence>
<comment type="caution">
    <text evidence="2">The sequence shown here is derived from an EMBL/GenBank/DDBJ whole genome shotgun (WGS) entry which is preliminary data.</text>
</comment>
<gene>
    <name evidence="2" type="ORF">PXEA_LOCUS35026</name>
</gene>
<feature type="region of interest" description="Disordered" evidence="1">
    <location>
        <begin position="89"/>
        <end position="119"/>
    </location>
</feature>
<keyword evidence="3" id="KW-1185">Reference proteome</keyword>
<dbReference type="AlphaFoldDB" id="A0A3S5BV79"/>
<organism evidence="2 3">
    <name type="scientific">Protopolystoma xenopodis</name>
    <dbReference type="NCBI Taxonomy" id="117903"/>
    <lineage>
        <taxon>Eukaryota</taxon>
        <taxon>Metazoa</taxon>
        <taxon>Spiralia</taxon>
        <taxon>Lophotrochozoa</taxon>
        <taxon>Platyhelminthes</taxon>
        <taxon>Monogenea</taxon>
        <taxon>Polyopisthocotylea</taxon>
        <taxon>Polystomatidea</taxon>
        <taxon>Polystomatidae</taxon>
        <taxon>Protopolystoma</taxon>
    </lineage>
</organism>
<accession>A0A3S5BV79</accession>
<sequence>MYQLHDLEVEIAMTTMPGDCCHDNRTELGWRSFASLPSGRGDRTVQQAGAFDMCRIVSDRAARLSTPPIELSPADMSPLEKITQTHSAFQPPRLAGPSSTPLRVGTASQSPPSLPRSLEPGINSDCPATRRVHFLLSHSPSPRFLPTFAPRQPTSENVSDSIVLLHTHTHTHTNTHTCIDEVSQGPVFLARLSNFNLEKTFERAAALKGLLKRPGQCAPPPSFVPSAAIRAQSPTWKVTFFGLSAQPYRLKQ</sequence>
<protein>
    <submittedName>
        <fullName evidence="2">Uncharacterized protein</fullName>
    </submittedName>
</protein>
<reference evidence="2" key="1">
    <citation type="submission" date="2018-11" db="EMBL/GenBank/DDBJ databases">
        <authorList>
            <consortium name="Pathogen Informatics"/>
        </authorList>
    </citation>
    <scope>NUCLEOTIDE SEQUENCE</scope>
</reference>
<feature type="compositionally biased region" description="Polar residues" evidence="1">
    <location>
        <begin position="97"/>
        <end position="111"/>
    </location>
</feature>
<evidence type="ECO:0000313" key="3">
    <source>
        <dbReference type="Proteomes" id="UP000784294"/>
    </source>
</evidence>
<name>A0A3S5BV79_9PLAT</name>
<dbReference type="Proteomes" id="UP000784294">
    <property type="component" value="Unassembled WGS sequence"/>
</dbReference>